<sequence>SNASAATNVEYLSPNRLKNGTTEQALLTNHRPEPHVRRQPSESTTLAMPLIIYCSSVVSFSGWLLMFLARYRNAERHGIG</sequence>
<evidence type="ECO:0000256" key="1">
    <source>
        <dbReference type="SAM" id="Phobius"/>
    </source>
</evidence>
<feature type="transmembrane region" description="Helical" evidence="1">
    <location>
        <begin position="50"/>
        <end position="69"/>
    </location>
</feature>
<proteinExistence type="predicted"/>
<dbReference type="AlphaFoldDB" id="A0A5K3FVI7"/>
<protein>
    <submittedName>
        <fullName evidence="2">Secreted protein</fullName>
    </submittedName>
</protein>
<organism evidence="2">
    <name type="scientific">Mesocestoides corti</name>
    <name type="common">Flatworm</name>
    <dbReference type="NCBI Taxonomy" id="53468"/>
    <lineage>
        <taxon>Eukaryota</taxon>
        <taxon>Metazoa</taxon>
        <taxon>Spiralia</taxon>
        <taxon>Lophotrochozoa</taxon>
        <taxon>Platyhelminthes</taxon>
        <taxon>Cestoda</taxon>
        <taxon>Eucestoda</taxon>
        <taxon>Cyclophyllidea</taxon>
        <taxon>Mesocestoididae</taxon>
        <taxon>Mesocestoides</taxon>
    </lineage>
</organism>
<reference evidence="2" key="1">
    <citation type="submission" date="2019-11" db="UniProtKB">
        <authorList>
            <consortium name="WormBaseParasite"/>
        </authorList>
    </citation>
    <scope>IDENTIFICATION</scope>
</reference>
<keyword evidence="1" id="KW-1133">Transmembrane helix</keyword>
<keyword evidence="1" id="KW-0472">Membrane</keyword>
<accession>A0A5K3FVI7</accession>
<dbReference type="WBParaSite" id="MCU_011760-RA">
    <property type="protein sequence ID" value="MCU_011760-RA"/>
    <property type="gene ID" value="MCU_011760"/>
</dbReference>
<keyword evidence="1" id="KW-0812">Transmembrane</keyword>
<evidence type="ECO:0000313" key="2">
    <source>
        <dbReference type="WBParaSite" id="MCU_011760-RA"/>
    </source>
</evidence>
<name>A0A5K3FVI7_MESCO</name>